<organism evidence="2 3">
    <name type="scientific">Hydrocarboniclastica marina</name>
    <dbReference type="NCBI Taxonomy" id="2259620"/>
    <lineage>
        <taxon>Bacteria</taxon>
        <taxon>Pseudomonadati</taxon>
        <taxon>Pseudomonadota</taxon>
        <taxon>Gammaproteobacteria</taxon>
        <taxon>Alteromonadales</taxon>
        <taxon>Alteromonadaceae</taxon>
        <taxon>Hydrocarboniclastica</taxon>
    </lineage>
</organism>
<evidence type="ECO:0000313" key="2">
    <source>
        <dbReference type="EMBL" id="QCF26170.1"/>
    </source>
</evidence>
<dbReference type="PANTHER" id="PTHR38780:SF1">
    <property type="entry name" value="PROTEIN TUSC"/>
    <property type="match status" value="1"/>
</dbReference>
<dbReference type="GO" id="GO:0016740">
    <property type="term" value="F:transferase activity"/>
    <property type="evidence" value="ECO:0007669"/>
    <property type="project" value="UniProtKB-KW"/>
</dbReference>
<dbReference type="OrthoDB" id="9789418at2"/>
<evidence type="ECO:0000313" key="3">
    <source>
        <dbReference type="Proteomes" id="UP000298049"/>
    </source>
</evidence>
<dbReference type="InterPro" id="IPR017462">
    <property type="entry name" value="Sulphur_relay_TusC/DsrF"/>
</dbReference>
<proteinExistence type="inferred from homology"/>
<sequence length="123" mass="13378">MSESESESYLIVCDRPPYGSYAMFESLDMAMSAAAFDMPVQVLLRGDGVYAALQGQSPSELKQKDLSKRLSALEIYGVDAIYVCRKSLDDRNLAPDGLVESVQLIDPAQVSAITARADLVVQL</sequence>
<dbReference type="SUPFAM" id="SSF75169">
    <property type="entry name" value="DsrEFH-like"/>
    <property type="match status" value="1"/>
</dbReference>
<dbReference type="AlphaFoldDB" id="A0A4V1D8S1"/>
<dbReference type="PANTHER" id="PTHR38780">
    <property type="entry name" value="PROTEIN TUSC"/>
    <property type="match status" value="1"/>
</dbReference>
<protein>
    <submittedName>
        <fullName evidence="2">Sulfurtransferase complex subunit TusC</fullName>
    </submittedName>
</protein>
<dbReference type="NCBIfam" id="TIGR03010">
    <property type="entry name" value="sulf_tusC_dsrF"/>
    <property type="match status" value="1"/>
</dbReference>
<dbReference type="Gene3D" id="3.40.1260.10">
    <property type="entry name" value="DsrEFH-like"/>
    <property type="match status" value="1"/>
</dbReference>
<name>A0A4V1D8S1_9ALTE</name>
<dbReference type="Pfam" id="PF02635">
    <property type="entry name" value="DsrE"/>
    <property type="match status" value="1"/>
</dbReference>
<dbReference type="KEGG" id="hmi:soil367_09640"/>
<dbReference type="NCBIfam" id="NF001238">
    <property type="entry name" value="PRK00211.1"/>
    <property type="match status" value="1"/>
</dbReference>
<dbReference type="RefSeq" id="WP_136548890.1">
    <property type="nucleotide sequence ID" value="NZ_CP031093.1"/>
</dbReference>
<evidence type="ECO:0000256" key="1">
    <source>
        <dbReference type="ARBA" id="ARBA00005996"/>
    </source>
</evidence>
<accession>A0A4V1D8S1</accession>
<keyword evidence="3" id="KW-1185">Reference proteome</keyword>
<dbReference type="InterPro" id="IPR027396">
    <property type="entry name" value="DsrEFH-like"/>
</dbReference>
<dbReference type="InterPro" id="IPR003787">
    <property type="entry name" value="Sulphur_relay_DsrE/F-like"/>
</dbReference>
<dbReference type="Proteomes" id="UP000298049">
    <property type="component" value="Chromosome"/>
</dbReference>
<keyword evidence="2" id="KW-0808">Transferase</keyword>
<comment type="similarity">
    <text evidence="1">Belongs to the DsrF/TusC family.</text>
</comment>
<dbReference type="EMBL" id="CP031093">
    <property type="protein sequence ID" value="QCF26170.1"/>
    <property type="molecule type" value="Genomic_DNA"/>
</dbReference>
<reference evidence="2 3" key="1">
    <citation type="submission" date="2018-07" db="EMBL/GenBank/DDBJ databases">
        <title>Marsedoiliclastica nanhaica gen. nov. sp. nov., a novel marine hydrocarbonoclastic bacterium isolated from an in-situ enriched hydrocarbon-degrading consortium in deep-sea sediment.</title>
        <authorList>
            <person name="Dong C."/>
            <person name="Ma T."/>
            <person name="Liu R."/>
            <person name="Shao Z."/>
        </authorList>
    </citation>
    <scope>NUCLEOTIDE SEQUENCE [LARGE SCALE GENOMIC DNA]</scope>
    <source>
        <strain evidence="3">soil36-7</strain>
    </source>
</reference>
<gene>
    <name evidence="2" type="primary">tusC</name>
    <name evidence="2" type="ORF">soil367_09640</name>
</gene>